<name>A0A423JEY0_9PSED</name>
<evidence type="ECO:0000256" key="2">
    <source>
        <dbReference type="SAM" id="SignalP"/>
    </source>
</evidence>
<comment type="caution">
    <text evidence="3">The sequence shown here is derived from an EMBL/GenBank/DDBJ whole genome shotgun (WGS) entry which is preliminary data.</text>
</comment>
<feature type="chain" id="PRO_5019377781" evidence="2">
    <location>
        <begin position="30"/>
        <end position="126"/>
    </location>
</feature>
<dbReference type="Proteomes" id="UP000286351">
    <property type="component" value="Unassembled WGS sequence"/>
</dbReference>
<feature type="signal peptide" evidence="2">
    <location>
        <begin position="1"/>
        <end position="29"/>
    </location>
</feature>
<keyword evidence="2" id="KW-0732">Signal</keyword>
<reference evidence="3 4" key="1">
    <citation type="submission" date="2016-10" db="EMBL/GenBank/DDBJ databases">
        <title>Comparative genome analysis of multiple Pseudomonas spp. focuses on biocontrol and plant growth promoting traits.</title>
        <authorList>
            <person name="Tao X.-Y."/>
            <person name="Taylor C.G."/>
        </authorList>
    </citation>
    <scope>NUCLEOTIDE SEQUENCE [LARGE SCALE GENOMIC DNA]</scope>
    <source>
        <strain evidence="3 4">38D4</strain>
    </source>
</reference>
<protein>
    <submittedName>
        <fullName evidence="3">Uncharacterized protein</fullName>
    </submittedName>
</protein>
<dbReference type="RefSeq" id="WP_123367320.1">
    <property type="nucleotide sequence ID" value="NZ_MOBO01000020.1"/>
</dbReference>
<evidence type="ECO:0000313" key="3">
    <source>
        <dbReference type="EMBL" id="RON36251.1"/>
    </source>
</evidence>
<evidence type="ECO:0000313" key="4">
    <source>
        <dbReference type="Proteomes" id="UP000286351"/>
    </source>
</evidence>
<accession>A0A423JEY0</accession>
<keyword evidence="1" id="KW-0472">Membrane</keyword>
<keyword evidence="1" id="KW-0812">Transmembrane</keyword>
<sequence length="126" mass="14458">MSQHDWAFLASCLLWAAVMLLNTAVSVYAAYVKAEDCQVHFVKSNLVEQYRFNPSSSFLSRLGSMGMIYSLLVFKYQRRLDPVSIEEVKTFPAHLRPWIVIPGHINLFCVVWMFAMCGWAKYTGLV</sequence>
<keyword evidence="1" id="KW-1133">Transmembrane helix</keyword>
<dbReference type="EMBL" id="MOBO01000020">
    <property type="protein sequence ID" value="RON36251.1"/>
    <property type="molecule type" value="Genomic_DNA"/>
</dbReference>
<gene>
    <name evidence="3" type="ORF">BK664_20115</name>
</gene>
<organism evidence="3 4">
    <name type="scientific">Pseudomonas brassicacearum</name>
    <dbReference type="NCBI Taxonomy" id="930166"/>
    <lineage>
        <taxon>Bacteria</taxon>
        <taxon>Pseudomonadati</taxon>
        <taxon>Pseudomonadota</taxon>
        <taxon>Gammaproteobacteria</taxon>
        <taxon>Pseudomonadales</taxon>
        <taxon>Pseudomonadaceae</taxon>
        <taxon>Pseudomonas</taxon>
    </lineage>
</organism>
<feature type="transmembrane region" description="Helical" evidence="1">
    <location>
        <begin position="97"/>
        <end position="122"/>
    </location>
</feature>
<dbReference type="AlphaFoldDB" id="A0A423JEY0"/>
<evidence type="ECO:0000256" key="1">
    <source>
        <dbReference type="SAM" id="Phobius"/>
    </source>
</evidence>
<proteinExistence type="predicted"/>